<evidence type="ECO:0000313" key="1">
    <source>
        <dbReference type="EMBL" id="BDZ50234.1"/>
    </source>
</evidence>
<dbReference type="InterPro" id="IPR016181">
    <property type="entry name" value="Acyl_CoA_acyltransferase"/>
</dbReference>
<dbReference type="EMBL" id="AP027732">
    <property type="protein sequence ID" value="BDZ50234.1"/>
    <property type="molecule type" value="Genomic_DNA"/>
</dbReference>
<keyword evidence="2" id="KW-1185">Reference proteome</keyword>
<organism evidence="1 2">
    <name type="scientific">Frondihabitans sucicola</name>
    <dbReference type="NCBI Taxonomy" id="1268041"/>
    <lineage>
        <taxon>Bacteria</taxon>
        <taxon>Bacillati</taxon>
        <taxon>Actinomycetota</taxon>
        <taxon>Actinomycetes</taxon>
        <taxon>Micrococcales</taxon>
        <taxon>Microbacteriaceae</taxon>
        <taxon>Frondihabitans</taxon>
    </lineage>
</organism>
<dbReference type="RefSeq" id="WP_286343304.1">
    <property type="nucleotide sequence ID" value="NZ_AP027732.1"/>
</dbReference>
<protein>
    <recommendedName>
        <fullName evidence="3">GNAT family N-acetyltransferase</fullName>
    </recommendedName>
</protein>
<proteinExistence type="predicted"/>
<sequence>MTPSSSLTISLATESHRVVLERLWTMFRHDMSAYSGTLPDENGGFRQERLDNALTRDGWDGYLIGLKSRPVGLCIVRHVGSAEQIISSFFLVNPARRSGHGRAAVRAVMNRHRGHWAVAFHEANTAAAAFWRTIAAEADPAWTIEEADAPGRPDLPRDSWIRFRVL</sequence>
<dbReference type="Proteomes" id="UP001321486">
    <property type="component" value="Chromosome"/>
</dbReference>
<accession>A0ABN6XYW4</accession>
<dbReference type="Gene3D" id="3.40.630.30">
    <property type="match status" value="1"/>
</dbReference>
<evidence type="ECO:0000313" key="2">
    <source>
        <dbReference type="Proteomes" id="UP001321486"/>
    </source>
</evidence>
<evidence type="ECO:0008006" key="3">
    <source>
        <dbReference type="Google" id="ProtNLM"/>
    </source>
</evidence>
<gene>
    <name evidence="1" type="ORF">GCM10025867_24750</name>
</gene>
<name>A0ABN6XYW4_9MICO</name>
<dbReference type="SUPFAM" id="SSF55729">
    <property type="entry name" value="Acyl-CoA N-acyltransferases (Nat)"/>
    <property type="match status" value="1"/>
</dbReference>
<reference evidence="2" key="1">
    <citation type="journal article" date="2019" name="Int. J. Syst. Evol. Microbiol.">
        <title>The Global Catalogue of Microorganisms (GCM) 10K type strain sequencing project: providing services to taxonomists for standard genome sequencing and annotation.</title>
        <authorList>
            <consortium name="The Broad Institute Genomics Platform"/>
            <consortium name="The Broad Institute Genome Sequencing Center for Infectious Disease"/>
            <person name="Wu L."/>
            <person name="Ma J."/>
        </authorList>
    </citation>
    <scope>NUCLEOTIDE SEQUENCE [LARGE SCALE GENOMIC DNA]</scope>
    <source>
        <strain evidence="2">NBRC 108728</strain>
    </source>
</reference>